<reference evidence="1" key="1">
    <citation type="submission" date="2010-02" db="EMBL/GenBank/DDBJ databases">
        <title>Sequencing and annotation of the Blastocystis hominis genome.</title>
        <authorList>
            <person name="Wincker P."/>
        </authorList>
    </citation>
    <scope>NUCLEOTIDE SEQUENCE</scope>
    <source>
        <strain evidence="1">Singapore isolate B</strain>
    </source>
</reference>
<dbReference type="SUPFAM" id="SSF54236">
    <property type="entry name" value="Ubiquitin-like"/>
    <property type="match status" value="1"/>
</dbReference>
<organism evidence="1">
    <name type="scientific">Blastocystis hominis</name>
    <dbReference type="NCBI Taxonomy" id="12968"/>
    <lineage>
        <taxon>Eukaryota</taxon>
        <taxon>Sar</taxon>
        <taxon>Stramenopiles</taxon>
        <taxon>Bigyra</taxon>
        <taxon>Opalozoa</taxon>
        <taxon>Opalinata</taxon>
        <taxon>Blastocystidae</taxon>
        <taxon>Blastocystis</taxon>
    </lineage>
</organism>
<gene>
    <name evidence="1" type="ORF">GSBLH_T00004969001</name>
</gene>
<dbReference type="AlphaFoldDB" id="D8MBB7"/>
<dbReference type="EMBL" id="FN668691">
    <property type="protein sequence ID" value="CBK25356.2"/>
    <property type="molecule type" value="Genomic_DNA"/>
</dbReference>
<keyword evidence="2" id="KW-1185">Reference proteome</keyword>
<dbReference type="Proteomes" id="UP000008312">
    <property type="component" value="Unassembled WGS sequence"/>
</dbReference>
<dbReference type="InterPro" id="IPR029071">
    <property type="entry name" value="Ubiquitin-like_domsf"/>
</dbReference>
<dbReference type="InParanoid" id="D8MBB7"/>
<evidence type="ECO:0000313" key="2">
    <source>
        <dbReference type="Proteomes" id="UP000008312"/>
    </source>
</evidence>
<accession>D8MBB7</accession>
<name>D8MBB7_BLAHO</name>
<evidence type="ECO:0008006" key="3">
    <source>
        <dbReference type="Google" id="ProtNLM"/>
    </source>
</evidence>
<sequence>MLKSVGEQTIILLEEPIIFSVAEERFALLDNGNNVVTTRLSQSCSIPEWRKAIAARVGMEEDSFQLQTRNCAIEIKNTIRSYGVSPETVVYLTKCCAVCWTLEWKGDDY</sequence>
<evidence type="ECO:0000313" key="1">
    <source>
        <dbReference type="EMBL" id="CBK25356.2"/>
    </source>
</evidence>
<dbReference type="GeneID" id="24921956"/>
<protein>
    <recommendedName>
        <fullName evidence="3">Ubiquitin-like domain-containing protein</fullName>
    </recommendedName>
</protein>
<proteinExistence type="predicted"/>
<dbReference type="RefSeq" id="XP_012899404.1">
    <property type="nucleotide sequence ID" value="XM_013043950.1"/>
</dbReference>